<dbReference type="RefSeq" id="WP_095530514.1">
    <property type="nucleotide sequence ID" value="NZ_CP116222.1"/>
</dbReference>
<evidence type="ECO:0000313" key="2">
    <source>
        <dbReference type="EMBL" id="WFC07639.1"/>
    </source>
</evidence>
<gene>
    <name evidence="2" type="ORF">PG365_04430</name>
</gene>
<keyword evidence="2" id="KW-0378">Hydrolase</keyword>
<proteinExistence type="predicted"/>
<dbReference type="SUPFAM" id="SSF56784">
    <property type="entry name" value="HAD-like"/>
    <property type="match status" value="1"/>
</dbReference>
<keyword evidence="1" id="KW-0479">Metal-binding</keyword>
<reference evidence="2" key="1">
    <citation type="submission" date="2023-01" db="EMBL/GenBank/DDBJ databases">
        <title>The prevalence of carbapenem-resistant bacteria in aquaculture in China and the genetic diversity of carbapenem-resistant genes.</title>
        <authorList>
            <person name="Wen R."/>
        </authorList>
    </citation>
    <scope>NUCLEOTIDE SEQUENCE</scope>
    <source>
        <strain evidence="2">PVA41-chromosome</strain>
    </source>
</reference>
<name>A0AAX3S1F1_9GAMM</name>
<evidence type="ECO:0000256" key="1">
    <source>
        <dbReference type="ARBA" id="ARBA00022723"/>
    </source>
</evidence>
<dbReference type="EMBL" id="CP116222">
    <property type="protein sequence ID" value="WFC07639.1"/>
    <property type="molecule type" value="Genomic_DNA"/>
</dbReference>
<dbReference type="AlphaFoldDB" id="A0AAX3S1F1"/>
<dbReference type="Proteomes" id="UP001222403">
    <property type="component" value="Chromosome"/>
</dbReference>
<protein>
    <submittedName>
        <fullName evidence="2">Haloacid dehalogenase-like hydrolase</fullName>
    </submittedName>
</protein>
<dbReference type="Gene3D" id="3.40.50.1000">
    <property type="entry name" value="HAD superfamily/HAD-like"/>
    <property type="match status" value="1"/>
</dbReference>
<dbReference type="Pfam" id="PF12710">
    <property type="entry name" value="HAD"/>
    <property type="match status" value="1"/>
</dbReference>
<organism evidence="2 3">
    <name type="scientific">Providencia vermicola</name>
    <dbReference type="NCBI Taxonomy" id="333965"/>
    <lineage>
        <taxon>Bacteria</taxon>
        <taxon>Pseudomonadati</taxon>
        <taxon>Pseudomonadota</taxon>
        <taxon>Gammaproteobacteria</taxon>
        <taxon>Enterobacterales</taxon>
        <taxon>Morganellaceae</taxon>
        <taxon>Providencia</taxon>
    </lineage>
</organism>
<dbReference type="InterPro" id="IPR023214">
    <property type="entry name" value="HAD_sf"/>
</dbReference>
<evidence type="ECO:0000313" key="3">
    <source>
        <dbReference type="Proteomes" id="UP001222403"/>
    </source>
</evidence>
<accession>A0AAX3S1F1</accession>
<dbReference type="GO" id="GO:0016787">
    <property type="term" value="F:hydrolase activity"/>
    <property type="evidence" value="ECO:0007669"/>
    <property type="project" value="UniProtKB-KW"/>
</dbReference>
<sequence length="215" mass="24710">MEKINSKKVAVFDICDTLYPCNTTYTYIESIFNKKSFWPQKSLPIKIINKIIYKLLNVDLIRHYNISLLKGKTAEKLNHYALDYVSNLSENTDVIKILKNYHDEGYDIMLVSATLEPVANAISNILPIKNYFATQLLFDSKKECTGRLTKDLLGCKKNILENLLLSYDDVVFITDNKSDANCIEACNKFVAIIPKGKRNNIEYWHQKGVENILCL</sequence>
<dbReference type="InterPro" id="IPR036412">
    <property type="entry name" value="HAD-like_sf"/>
</dbReference>
<dbReference type="GO" id="GO:0046872">
    <property type="term" value="F:metal ion binding"/>
    <property type="evidence" value="ECO:0007669"/>
    <property type="project" value="UniProtKB-KW"/>
</dbReference>